<dbReference type="InterPro" id="IPR017452">
    <property type="entry name" value="GPCR_Rhodpsn_7TM"/>
</dbReference>
<dbReference type="Pfam" id="PF00001">
    <property type="entry name" value="7tm_1"/>
    <property type="match status" value="1"/>
</dbReference>
<keyword evidence="4 7" id="KW-1133">Transmembrane helix</keyword>
<comment type="caution">
    <text evidence="9">The sequence shown here is derived from an EMBL/GenBank/DDBJ whole genome shotgun (WGS) entry which is preliminary data.</text>
</comment>
<dbReference type="Proteomes" id="UP001642483">
    <property type="component" value="Unassembled WGS sequence"/>
</dbReference>
<dbReference type="CDD" id="cd00637">
    <property type="entry name" value="7tm_classA_rhodopsin-like"/>
    <property type="match status" value="1"/>
</dbReference>
<keyword evidence="3 7" id="KW-0812">Transmembrane</keyword>
<feature type="transmembrane region" description="Helical" evidence="7">
    <location>
        <begin position="33"/>
        <end position="58"/>
    </location>
</feature>
<dbReference type="PRINTS" id="PR00237">
    <property type="entry name" value="GPCRRHODOPSN"/>
</dbReference>
<dbReference type="PANTHER" id="PTHR24241:SF193">
    <property type="entry name" value="G-PROTEIN COUPLED RECEPTORS FAMILY 1 PROFILE DOMAIN-CONTAINING PROTEIN"/>
    <property type="match status" value="1"/>
</dbReference>
<proteinExistence type="predicted"/>
<evidence type="ECO:0000313" key="9">
    <source>
        <dbReference type="EMBL" id="CAK8697835.1"/>
    </source>
</evidence>
<dbReference type="InterPro" id="IPR000276">
    <property type="entry name" value="GPCR_Rhodpsn"/>
</dbReference>
<dbReference type="PANTHER" id="PTHR24241">
    <property type="entry name" value="NEUROPEPTIDE RECEPTOR-RELATED G-PROTEIN COUPLED RECEPTOR"/>
    <property type="match status" value="1"/>
</dbReference>
<evidence type="ECO:0000256" key="5">
    <source>
        <dbReference type="ARBA" id="ARBA00023136"/>
    </source>
</evidence>
<feature type="transmembrane region" description="Helical" evidence="7">
    <location>
        <begin position="151"/>
        <end position="172"/>
    </location>
</feature>
<evidence type="ECO:0000256" key="7">
    <source>
        <dbReference type="SAM" id="Phobius"/>
    </source>
</evidence>
<feature type="transmembrane region" description="Helical" evidence="7">
    <location>
        <begin position="113"/>
        <end position="131"/>
    </location>
</feature>
<evidence type="ECO:0000259" key="8">
    <source>
        <dbReference type="PROSITE" id="PS50262"/>
    </source>
</evidence>
<dbReference type="Gene3D" id="1.20.1070.10">
    <property type="entry name" value="Rhodopsin 7-helix transmembrane proteins"/>
    <property type="match status" value="2"/>
</dbReference>
<feature type="transmembrane region" description="Helical" evidence="7">
    <location>
        <begin position="415"/>
        <end position="433"/>
    </location>
</feature>
<evidence type="ECO:0000313" key="10">
    <source>
        <dbReference type="Proteomes" id="UP001642483"/>
    </source>
</evidence>
<dbReference type="PROSITE" id="PS50262">
    <property type="entry name" value="G_PROTEIN_RECEP_F1_2"/>
    <property type="match status" value="1"/>
</dbReference>
<feature type="transmembrane region" description="Helical" evidence="7">
    <location>
        <begin position="70"/>
        <end position="93"/>
    </location>
</feature>
<evidence type="ECO:0000256" key="6">
    <source>
        <dbReference type="ARBA" id="ARBA00023170"/>
    </source>
</evidence>
<evidence type="ECO:0000256" key="1">
    <source>
        <dbReference type="ARBA" id="ARBA00004651"/>
    </source>
</evidence>
<keyword evidence="5 7" id="KW-0472">Membrane</keyword>
<comment type="subcellular location">
    <subcellularLocation>
        <location evidence="1">Cell membrane</location>
        <topology evidence="1">Multi-pass membrane protein</topology>
    </subcellularLocation>
</comment>
<evidence type="ECO:0000256" key="2">
    <source>
        <dbReference type="ARBA" id="ARBA00022475"/>
    </source>
</evidence>
<protein>
    <recommendedName>
        <fullName evidence="8">G-protein coupled receptors family 1 profile domain-containing protein</fullName>
    </recommendedName>
</protein>
<feature type="transmembrane region" description="Helical" evidence="7">
    <location>
        <begin position="218"/>
        <end position="239"/>
    </location>
</feature>
<evidence type="ECO:0000256" key="4">
    <source>
        <dbReference type="ARBA" id="ARBA00022989"/>
    </source>
</evidence>
<dbReference type="SUPFAM" id="SSF81321">
    <property type="entry name" value="Family A G protein-coupled receptor-like"/>
    <property type="match status" value="1"/>
</dbReference>
<feature type="transmembrane region" description="Helical" evidence="7">
    <location>
        <begin position="472"/>
        <end position="494"/>
    </location>
</feature>
<name>A0ABP0H1E8_CLALP</name>
<reference evidence="9 10" key="1">
    <citation type="submission" date="2024-02" db="EMBL/GenBank/DDBJ databases">
        <authorList>
            <person name="Daric V."/>
            <person name="Darras S."/>
        </authorList>
    </citation>
    <scope>NUCLEOTIDE SEQUENCE [LARGE SCALE GENOMIC DNA]</scope>
</reference>
<feature type="domain" description="G-protein coupled receptors family 1 profile" evidence="8">
    <location>
        <begin position="49"/>
        <end position="491"/>
    </location>
</feature>
<dbReference type="EMBL" id="CAWYQH010000174">
    <property type="protein sequence ID" value="CAK8697835.1"/>
    <property type="molecule type" value="Genomic_DNA"/>
</dbReference>
<gene>
    <name evidence="9" type="ORF">CVLEPA_LOCUS31331</name>
</gene>
<keyword evidence="2" id="KW-1003">Cell membrane</keyword>
<keyword evidence="6" id="KW-0675">Receptor</keyword>
<evidence type="ECO:0000256" key="3">
    <source>
        <dbReference type="ARBA" id="ARBA00022692"/>
    </source>
</evidence>
<keyword evidence="10" id="KW-1185">Reference proteome</keyword>
<accession>A0ABP0H1E8</accession>
<organism evidence="9 10">
    <name type="scientific">Clavelina lepadiformis</name>
    <name type="common">Light-bulb sea squirt</name>
    <name type="synonym">Ascidia lepadiformis</name>
    <dbReference type="NCBI Taxonomy" id="159417"/>
    <lineage>
        <taxon>Eukaryota</taxon>
        <taxon>Metazoa</taxon>
        <taxon>Chordata</taxon>
        <taxon>Tunicata</taxon>
        <taxon>Ascidiacea</taxon>
        <taxon>Aplousobranchia</taxon>
        <taxon>Clavelinidae</taxon>
        <taxon>Clavelina</taxon>
    </lineage>
</organism>
<sequence>MCCCGGLLNVNPHDNVTTSNTLSTSSSISKAEVAAIVILLILALLSLTANITVLLLYCRKPTLMKNAGNMFTVSLIVIDVIFSGAGIPSAIALKFLKNATPQVLTRICLCTKSMHAFCAMVSAASTALLALDRGDVSLRPSRRFFTGKRPAIAITLAWLLSTIAFLPIVLTLHNAYVSSKSSDFQLAVRSKSNTSIIISNVSDDRSILSLHNICDIYVTYQTTVFLLSGSVIFAIYLKILKSVQKRNIRHAKKSISGMQRPHASTVPTKTSRFVRRFVCCRTAQLESETIAMNRSHNKQIPLLPCKQVPSKIIQHESITNRSEYIQDEKTSPAKFTLADNKKTMDVQSCDNDKGKEFDSSSINNDFKSRTNTNGKSSKTDFASVALSVTVVLTLKRVMAAKIKQKQKKIRHLRRMTCVIILTFVICWTPFYVYPILLVASSKGECYWYLYFAPSKSKEAMIRENHFQLKNIVFLWTLALASVSSVLNPFIYSLSREKIRNDFRKLFCWHRANERRLGGCRNMSKRSATNRKRQNYSAIWSTKWGKNRFTTALTHPNEPTLTREEKTIKKHEKGDSDWNNSTPDLKQKLLNSSSLQIVQCKNTQFLSSSCASLPTNQGSISDGEKVV</sequence>